<feature type="domain" description="Mos1 transposase HTH" evidence="1">
    <location>
        <begin position="22"/>
        <end position="59"/>
    </location>
</feature>
<proteinExistence type="predicted"/>
<protein>
    <recommendedName>
        <fullName evidence="1">Mos1 transposase HTH domain-containing protein</fullName>
    </recommendedName>
</protein>
<keyword evidence="3" id="KW-1185">Reference proteome</keyword>
<dbReference type="Pfam" id="PF17906">
    <property type="entry name" value="HTH_48"/>
    <property type="match status" value="1"/>
</dbReference>
<dbReference type="InterPro" id="IPR041426">
    <property type="entry name" value="Mos1_HTH"/>
</dbReference>
<dbReference type="AlphaFoldDB" id="A0A4C1WI59"/>
<reference evidence="2 3" key="1">
    <citation type="journal article" date="2019" name="Commun. Biol.">
        <title>The bagworm genome reveals a unique fibroin gene that provides high tensile strength.</title>
        <authorList>
            <person name="Kono N."/>
            <person name="Nakamura H."/>
            <person name="Ohtoshi R."/>
            <person name="Tomita M."/>
            <person name="Numata K."/>
            <person name="Arakawa K."/>
        </authorList>
    </citation>
    <scope>NUCLEOTIDE SEQUENCE [LARGE SCALE GENOMIC DNA]</scope>
</reference>
<dbReference type="OrthoDB" id="6019893at2759"/>
<dbReference type="EMBL" id="BGZK01000575">
    <property type="protein sequence ID" value="GBP51126.1"/>
    <property type="molecule type" value="Genomic_DNA"/>
</dbReference>
<organism evidence="2 3">
    <name type="scientific">Eumeta variegata</name>
    <name type="common">Bagworm moth</name>
    <name type="synonym">Eumeta japonica</name>
    <dbReference type="NCBI Taxonomy" id="151549"/>
    <lineage>
        <taxon>Eukaryota</taxon>
        <taxon>Metazoa</taxon>
        <taxon>Ecdysozoa</taxon>
        <taxon>Arthropoda</taxon>
        <taxon>Hexapoda</taxon>
        <taxon>Insecta</taxon>
        <taxon>Pterygota</taxon>
        <taxon>Neoptera</taxon>
        <taxon>Endopterygota</taxon>
        <taxon>Lepidoptera</taxon>
        <taxon>Glossata</taxon>
        <taxon>Ditrysia</taxon>
        <taxon>Tineoidea</taxon>
        <taxon>Psychidae</taxon>
        <taxon>Oiketicinae</taxon>
        <taxon>Eumeta</taxon>
    </lineage>
</organism>
<name>A0A4C1WI59_EUMVA</name>
<accession>A0A4C1WI59</accession>
<dbReference type="Proteomes" id="UP000299102">
    <property type="component" value="Unassembled WGS sequence"/>
</dbReference>
<evidence type="ECO:0000313" key="2">
    <source>
        <dbReference type="EMBL" id="GBP51126.1"/>
    </source>
</evidence>
<evidence type="ECO:0000313" key="3">
    <source>
        <dbReference type="Proteomes" id="UP000299102"/>
    </source>
</evidence>
<dbReference type="Gene3D" id="1.10.10.1450">
    <property type="match status" value="1"/>
</dbReference>
<evidence type="ECO:0000259" key="1">
    <source>
        <dbReference type="Pfam" id="PF17906"/>
    </source>
</evidence>
<comment type="caution">
    <text evidence="2">The sequence shown here is derived from an EMBL/GenBank/DDBJ whole genome shotgun (WGS) entry which is preliminary data.</text>
</comment>
<sequence>MLGIETGACVSAAFDGEELNIIKKGKNATQAAKNICDAYRPNAASAKVAENWFKRFQSESFLIQEKDQPPLPGAAGPLAQIARAQFPISFAQSALKSINAIMLSLDTRAR</sequence>
<gene>
    <name evidence="2" type="ORF">EVAR_33877_1</name>
</gene>